<gene>
    <name evidence="1" type="ORF">HMPREF0493_0857</name>
</gene>
<comment type="caution">
    <text evidence="1">The sequence shown here is derived from an EMBL/GenBank/DDBJ whole genome shotgun (WGS) entry which is preliminary data.</text>
</comment>
<accession>D4YTJ6</accession>
<name>D4YTJ6_9LACO</name>
<sequence length="42" mass="4728">MEKGEFVGIMGASGQDITKLRENEMPDFSGKEIGFILWFDFG</sequence>
<evidence type="ECO:0000313" key="1">
    <source>
        <dbReference type="EMBL" id="EFG55462.1"/>
    </source>
</evidence>
<dbReference type="EMBL" id="ADNY01000031">
    <property type="protein sequence ID" value="EFG55462.1"/>
    <property type="molecule type" value="Genomic_DNA"/>
</dbReference>
<organism evidence="1 2">
    <name type="scientific">Lactobacillus amylolyticus DSM 11664</name>
    <dbReference type="NCBI Taxonomy" id="585524"/>
    <lineage>
        <taxon>Bacteria</taxon>
        <taxon>Bacillati</taxon>
        <taxon>Bacillota</taxon>
        <taxon>Bacilli</taxon>
        <taxon>Lactobacillales</taxon>
        <taxon>Lactobacillaceae</taxon>
        <taxon>Lactobacillus</taxon>
    </lineage>
</organism>
<evidence type="ECO:0000313" key="2">
    <source>
        <dbReference type="Proteomes" id="UP000004069"/>
    </source>
</evidence>
<dbReference type="AlphaFoldDB" id="D4YTJ6"/>
<dbReference type="Proteomes" id="UP000004069">
    <property type="component" value="Unassembled WGS sequence"/>
</dbReference>
<proteinExistence type="predicted"/>
<reference evidence="1 2" key="1">
    <citation type="submission" date="2010-04" db="EMBL/GenBank/DDBJ databases">
        <authorList>
            <person name="Muzny D."/>
            <person name="Qin X."/>
            <person name="Deng J."/>
            <person name="Jiang H."/>
            <person name="Liu Y."/>
            <person name="Qu J."/>
            <person name="Song X.-Z."/>
            <person name="Zhang L."/>
            <person name="Thornton R."/>
            <person name="Coyle M."/>
            <person name="Francisco L."/>
            <person name="Jackson L."/>
            <person name="Javaid M."/>
            <person name="Korchina V."/>
            <person name="Kovar C."/>
            <person name="Mata R."/>
            <person name="Mathew T."/>
            <person name="Ngo R."/>
            <person name="Nguyen L."/>
            <person name="Nguyen N."/>
            <person name="Okwuonu G."/>
            <person name="Ongeri F."/>
            <person name="Pham C."/>
            <person name="Simmons D."/>
            <person name="Wilczek-Boney K."/>
            <person name="Hale W."/>
            <person name="Jakkamsetti A."/>
            <person name="Pham P."/>
            <person name="Ruth R."/>
            <person name="San Lucas F."/>
            <person name="Warren J."/>
            <person name="Zhang J."/>
            <person name="Zhao Z."/>
            <person name="Zhou C."/>
            <person name="Zhu D."/>
            <person name="Lee S."/>
            <person name="Bess C."/>
            <person name="Blankenburg K."/>
            <person name="Forbes L."/>
            <person name="Fu Q."/>
            <person name="Gubbala S."/>
            <person name="Hirani K."/>
            <person name="Jayaseelan J.C."/>
            <person name="Lara F."/>
            <person name="Munidasa M."/>
            <person name="Palculict T."/>
            <person name="Patil S."/>
            <person name="Pu L.-L."/>
            <person name="Saada N."/>
            <person name="Tang L."/>
            <person name="Weissenberger G."/>
            <person name="Zhu Y."/>
            <person name="Hemphill L."/>
            <person name="Shang Y."/>
            <person name="Youmans B."/>
            <person name="Ayvaz T."/>
            <person name="Ross M."/>
            <person name="Santibanez J."/>
            <person name="Aqrawi P."/>
            <person name="Gross S."/>
            <person name="Joshi V."/>
            <person name="Fowler G."/>
            <person name="Nazareth L."/>
            <person name="Reid J."/>
            <person name="Worley K."/>
            <person name="Petrosino J."/>
            <person name="Highlander S."/>
            <person name="Gibbs R."/>
        </authorList>
    </citation>
    <scope>NUCLEOTIDE SEQUENCE [LARGE SCALE GENOMIC DNA]</scope>
    <source>
        <strain evidence="1 2">DSM 11664</strain>
    </source>
</reference>
<keyword evidence="2" id="KW-1185">Reference proteome</keyword>
<protein>
    <submittedName>
        <fullName evidence="1">Uncharacterized protein</fullName>
    </submittedName>
</protein>